<dbReference type="SUPFAM" id="SSF51735">
    <property type="entry name" value="NAD(P)-binding Rossmann-fold domains"/>
    <property type="match status" value="1"/>
</dbReference>
<evidence type="ECO:0000313" key="6">
    <source>
        <dbReference type="Proteomes" id="UP000050424"/>
    </source>
</evidence>
<comment type="similarity">
    <text evidence="1 4">Belongs to the short-chain dehydrogenases/reductases (SDR) family.</text>
</comment>
<evidence type="ECO:0000256" key="2">
    <source>
        <dbReference type="ARBA" id="ARBA00022857"/>
    </source>
</evidence>
<dbReference type="AlphaFoldDB" id="A0A0P7BRY0"/>
<dbReference type="PRINTS" id="PR00081">
    <property type="entry name" value="GDHRDH"/>
</dbReference>
<dbReference type="STRING" id="78410.A0A0P7BRY0"/>
<organism evidence="5 6">
    <name type="scientific">Neonectria ditissima</name>
    <dbReference type="NCBI Taxonomy" id="78410"/>
    <lineage>
        <taxon>Eukaryota</taxon>
        <taxon>Fungi</taxon>
        <taxon>Dikarya</taxon>
        <taxon>Ascomycota</taxon>
        <taxon>Pezizomycotina</taxon>
        <taxon>Sordariomycetes</taxon>
        <taxon>Hypocreomycetidae</taxon>
        <taxon>Hypocreales</taxon>
        <taxon>Nectriaceae</taxon>
        <taxon>Neonectria</taxon>
    </lineage>
</organism>
<name>A0A0P7BRY0_9HYPO</name>
<keyword evidence="3" id="KW-0560">Oxidoreductase</keyword>
<dbReference type="EMBL" id="LKCW01000022">
    <property type="protein sequence ID" value="KPM44162.1"/>
    <property type="molecule type" value="Genomic_DNA"/>
</dbReference>
<sequence>MSRPVVLVTGANQGIGLAVAQSLAGKHNYHVIIGSRNIQAGEKVASELREAGHAASTVQLDLASNTSIEAAIAKIDKEFGYLDVLVNNAGVLLDTDPSYSTWDLYTKTFTTNVFGTGALTEGLLPLLRKAKSGPARLVFVTSVMGSLQFSTNKDVPWYSIEYKVYDASKAAVNMLMLNFARVLDGTGAKVNSVCPGLVKTNLTNFHEHGTSTEVGAAHVVEMATLGEDGPTGTFSNSQGTLPW</sequence>
<reference evidence="5 6" key="1">
    <citation type="submission" date="2015-09" db="EMBL/GenBank/DDBJ databases">
        <title>Draft genome of a European isolate of the apple canker pathogen Neonectria ditissima.</title>
        <authorList>
            <person name="Gomez-Cortecero A."/>
            <person name="Harrison R.J."/>
            <person name="Armitage A.D."/>
        </authorList>
    </citation>
    <scope>NUCLEOTIDE SEQUENCE [LARGE SCALE GENOMIC DNA]</scope>
    <source>
        <strain evidence="5 6">R09/05</strain>
    </source>
</reference>
<dbReference type="PRINTS" id="PR00080">
    <property type="entry name" value="SDRFAMILY"/>
</dbReference>
<dbReference type="InterPro" id="IPR002347">
    <property type="entry name" value="SDR_fam"/>
</dbReference>
<keyword evidence="2" id="KW-0521">NADP</keyword>
<dbReference type="InterPro" id="IPR036291">
    <property type="entry name" value="NAD(P)-bd_dom_sf"/>
</dbReference>
<dbReference type="Pfam" id="PF00106">
    <property type="entry name" value="adh_short"/>
    <property type="match status" value="1"/>
</dbReference>
<dbReference type="OrthoDB" id="1933717at2759"/>
<comment type="caution">
    <text evidence="5">The sequence shown here is derived from an EMBL/GenBank/DDBJ whole genome shotgun (WGS) entry which is preliminary data.</text>
</comment>
<dbReference type="PANTHER" id="PTHR43963:SF6">
    <property type="entry name" value="CHAIN DEHYDROGENASE FAMILY PROTEIN, PUTATIVE (AFU_ORTHOLOGUE AFUA_3G15350)-RELATED"/>
    <property type="match status" value="1"/>
</dbReference>
<evidence type="ECO:0000256" key="3">
    <source>
        <dbReference type="ARBA" id="ARBA00023002"/>
    </source>
</evidence>
<dbReference type="PANTHER" id="PTHR43963">
    <property type="entry name" value="CARBONYL REDUCTASE 1-RELATED"/>
    <property type="match status" value="1"/>
</dbReference>
<dbReference type="Gene3D" id="3.40.50.720">
    <property type="entry name" value="NAD(P)-binding Rossmann-like Domain"/>
    <property type="match status" value="1"/>
</dbReference>
<evidence type="ECO:0000313" key="5">
    <source>
        <dbReference type="EMBL" id="KPM44162.1"/>
    </source>
</evidence>
<evidence type="ECO:0000256" key="4">
    <source>
        <dbReference type="RuleBase" id="RU000363"/>
    </source>
</evidence>
<gene>
    <name evidence="5" type="ORF">AK830_g2366</name>
</gene>
<dbReference type="Proteomes" id="UP000050424">
    <property type="component" value="Unassembled WGS sequence"/>
</dbReference>
<accession>A0A0P7BRY0</accession>
<protein>
    <submittedName>
        <fullName evidence="5">Uncharacterized protein</fullName>
    </submittedName>
</protein>
<evidence type="ECO:0000256" key="1">
    <source>
        <dbReference type="ARBA" id="ARBA00006484"/>
    </source>
</evidence>
<keyword evidence="6" id="KW-1185">Reference proteome</keyword>
<proteinExistence type="inferred from homology"/>
<dbReference type="GO" id="GO:0016491">
    <property type="term" value="F:oxidoreductase activity"/>
    <property type="evidence" value="ECO:0007669"/>
    <property type="project" value="UniProtKB-KW"/>
</dbReference>